<dbReference type="EMBL" id="JBJLSN010000055">
    <property type="protein sequence ID" value="MFL7904709.1"/>
    <property type="molecule type" value="Genomic_DNA"/>
</dbReference>
<proteinExistence type="predicted"/>
<accession>A0ABW8VE23</accession>
<keyword evidence="2" id="KW-1185">Reference proteome</keyword>
<dbReference type="RefSeq" id="WP_407825460.1">
    <property type="nucleotide sequence ID" value="NZ_JBJLSN010000055.1"/>
</dbReference>
<organism evidence="1 2">
    <name type="scientific">Azospirillum argentinense</name>
    <dbReference type="NCBI Taxonomy" id="2970906"/>
    <lineage>
        <taxon>Bacteria</taxon>
        <taxon>Pseudomonadati</taxon>
        <taxon>Pseudomonadota</taxon>
        <taxon>Alphaproteobacteria</taxon>
        <taxon>Rhodospirillales</taxon>
        <taxon>Azospirillaceae</taxon>
        <taxon>Azospirillum</taxon>
    </lineage>
</organism>
<comment type="caution">
    <text evidence="1">The sequence shown here is derived from an EMBL/GenBank/DDBJ whole genome shotgun (WGS) entry which is preliminary data.</text>
</comment>
<name>A0ABW8VE23_9PROT</name>
<gene>
    <name evidence="1" type="ORF">ACJ41P_26515</name>
</gene>
<dbReference type="Proteomes" id="UP001628281">
    <property type="component" value="Unassembled WGS sequence"/>
</dbReference>
<evidence type="ECO:0000313" key="1">
    <source>
        <dbReference type="EMBL" id="MFL7904709.1"/>
    </source>
</evidence>
<sequence>MPRPIPQPDMVITIVVPAPGGASGRRISRRIANLRDLGNGRYACLLRDPASGGYESVTIAPEVGGDWLCVEPPVDIQAAVHMARRVEAGDALQSGVHDALHLLARAVNLLTGNARAAGPAVPARIDGGRA</sequence>
<evidence type="ECO:0000313" key="2">
    <source>
        <dbReference type="Proteomes" id="UP001628281"/>
    </source>
</evidence>
<protein>
    <submittedName>
        <fullName evidence="1">Uncharacterized protein</fullName>
    </submittedName>
</protein>
<reference evidence="1 2" key="1">
    <citation type="submission" date="2024-11" db="EMBL/GenBank/DDBJ databases">
        <title>Draft genome sequences of two bacteria associated to sugarcane roots in Colombia.</title>
        <authorList>
            <person name="Pardo-Diaz S."/>
            <person name="Masmela-Mendoza J."/>
            <person name="Delgadillo-Duran P."/>
            <person name="Bautista E.J."/>
            <person name="Rojas-Tapias D.F."/>
        </authorList>
    </citation>
    <scope>NUCLEOTIDE SEQUENCE [LARGE SCALE GENOMIC DNA]</scope>
    <source>
        <strain evidence="1 2">Ap18</strain>
    </source>
</reference>